<evidence type="ECO:0000313" key="1">
    <source>
        <dbReference type="EMBL" id="KAG8582547.1"/>
    </source>
</evidence>
<dbReference type="EMBL" id="WNYA01000003">
    <property type="protein sequence ID" value="KAG8582547.1"/>
    <property type="molecule type" value="Genomic_DNA"/>
</dbReference>
<dbReference type="Proteomes" id="UP000824782">
    <property type="component" value="Unassembled WGS sequence"/>
</dbReference>
<dbReference type="AlphaFoldDB" id="A0AAV7CDP7"/>
<evidence type="ECO:0008006" key="3">
    <source>
        <dbReference type="Google" id="ProtNLM"/>
    </source>
</evidence>
<gene>
    <name evidence="1" type="ORF">GDO81_008104</name>
</gene>
<keyword evidence="2" id="KW-1185">Reference proteome</keyword>
<accession>A0AAV7CDP7</accession>
<feature type="non-terminal residue" evidence="1">
    <location>
        <position position="1"/>
    </location>
</feature>
<sequence>WDIMLKCWAQNPSQRPSFVQIQKQIEELQGCSLRCTRPKQNKLLGIDNAAFEDTDASAASSTSEEIGSLTLTPARNGDGLNYLMVTT</sequence>
<evidence type="ECO:0000313" key="2">
    <source>
        <dbReference type="Proteomes" id="UP000824782"/>
    </source>
</evidence>
<name>A0AAV7CDP7_ENGPU</name>
<organism evidence="1 2">
    <name type="scientific">Engystomops pustulosus</name>
    <name type="common">Tungara frog</name>
    <name type="synonym">Physalaemus pustulosus</name>
    <dbReference type="NCBI Taxonomy" id="76066"/>
    <lineage>
        <taxon>Eukaryota</taxon>
        <taxon>Metazoa</taxon>
        <taxon>Chordata</taxon>
        <taxon>Craniata</taxon>
        <taxon>Vertebrata</taxon>
        <taxon>Euteleostomi</taxon>
        <taxon>Amphibia</taxon>
        <taxon>Batrachia</taxon>
        <taxon>Anura</taxon>
        <taxon>Neobatrachia</taxon>
        <taxon>Hyloidea</taxon>
        <taxon>Leptodactylidae</taxon>
        <taxon>Leiuperinae</taxon>
        <taxon>Engystomops</taxon>
    </lineage>
</organism>
<dbReference type="Gene3D" id="1.10.510.10">
    <property type="entry name" value="Transferase(Phosphotransferase) domain 1"/>
    <property type="match status" value="1"/>
</dbReference>
<protein>
    <recommendedName>
        <fullName evidence="3">Serine-threonine/tyrosine-protein kinase catalytic domain-containing protein</fullName>
    </recommendedName>
</protein>
<proteinExistence type="predicted"/>
<reference evidence="1" key="1">
    <citation type="thesis" date="2020" institute="ProQuest LLC" country="789 East Eisenhower Parkway, Ann Arbor, MI, USA">
        <title>Comparative Genomics and Chromosome Evolution.</title>
        <authorList>
            <person name="Mudd A.B."/>
        </authorList>
    </citation>
    <scope>NUCLEOTIDE SEQUENCE</scope>
    <source>
        <strain evidence="1">237g6f4</strain>
        <tissue evidence="1">Blood</tissue>
    </source>
</reference>
<comment type="caution">
    <text evidence="1">The sequence shown here is derived from an EMBL/GenBank/DDBJ whole genome shotgun (WGS) entry which is preliminary data.</text>
</comment>